<evidence type="ECO:0000256" key="6">
    <source>
        <dbReference type="ARBA" id="ARBA00022692"/>
    </source>
</evidence>
<evidence type="ECO:0000256" key="1">
    <source>
        <dbReference type="ARBA" id="ARBA00004377"/>
    </source>
</evidence>
<evidence type="ECO:0000256" key="3">
    <source>
        <dbReference type="ARBA" id="ARBA00022475"/>
    </source>
</evidence>
<evidence type="ECO:0000313" key="14">
    <source>
        <dbReference type="Proteomes" id="UP000634011"/>
    </source>
</evidence>
<keyword evidence="3" id="KW-1003">Cell membrane</keyword>
<evidence type="ECO:0000256" key="11">
    <source>
        <dbReference type="SAM" id="Phobius"/>
    </source>
</evidence>
<keyword evidence="6 11" id="KW-0812">Transmembrane</keyword>
<protein>
    <recommendedName>
        <fullName evidence="2">Type II secretion system protein H</fullName>
    </recommendedName>
    <alternativeName>
        <fullName evidence="10">General secretion pathway protein H</fullName>
    </alternativeName>
</protein>
<dbReference type="Pfam" id="PF12019">
    <property type="entry name" value="GspH"/>
    <property type="match status" value="1"/>
</dbReference>
<dbReference type="InterPro" id="IPR012902">
    <property type="entry name" value="N_methyl_site"/>
</dbReference>
<dbReference type="Gene3D" id="3.55.40.10">
    <property type="entry name" value="minor pseudopilin epsh domain"/>
    <property type="match status" value="1"/>
</dbReference>
<keyword evidence="8 11" id="KW-0472">Membrane</keyword>
<organism evidence="13 14">
    <name type="scientific">Undibacterium jejuense</name>
    <dbReference type="NCBI Taxonomy" id="1344949"/>
    <lineage>
        <taxon>Bacteria</taxon>
        <taxon>Pseudomonadati</taxon>
        <taxon>Pseudomonadota</taxon>
        <taxon>Betaproteobacteria</taxon>
        <taxon>Burkholderiales</taxon>
        <taxon>Oxalobacteraceae</taxon>
        <taxon>Undibacterium</taxon>
    </lineage>
</organism>
<sequence length="154" mass="17612">MKTRRRRQHGFTLLELLVVMVIAGVMLGVVSFNAMPSQRQRLENDAKRIALLLQLARDEAILRNTPVAFDADQYAYRFLVREDRVWSPLKDDMLRERDFELSPVELHIEPAQNQTGVRIIFGREPVDKPFVLTLKVPDGSVKISADGIGHFSVE</sequence>
<keyword evidence="5" id="KW-0997">Cell inner membrane</keyword>
<dbReference type="GO" id="GO:0005886">
    <property type="term" value="C:plasma membrane"/>
    <property type="evidence" value="ECO:0007669"/>
    <property type="project" value="UniProtKB-SubCell"/>
</dbReference>
<reference evidence="13" key="1">
    <citation type="submission" date="2020-08" db="EMBL/GenBank/DDBJ databases">
        <title>Novel species isolated from subtropical streams in China.</title>
        <authorList>
            <person name="Lu H."/>
        </authorList>
    </citation>
    <scope>NUCLEOTIDE SEQUENCE</scope>
    <source>
        <strain evidence="13">KACC 12607</strain>
    </source>
</reference>
<dbReference type="AlphaFoldDB" id="A0A923HEP7"/>
<dbReference type="EMBL" id="JACOFV010000004">
    <property type="protein sequence ID" value="MBC3861685.1"/>
    <property type="molecule type" value="Genomic_DNA"/>
</dbReference>
<dbReference type="InterPro" id="IPR022346">
    <property type="entry name" value="T2SS_GspH"/>
</dbReference>
<dbReference type="Proteomes" id="UP000634011">
    <property type="component" value="Unassembled WGS sequence"/>
</dbReference>
<dbReference type="InterPro" id="IPR049875">
    <property type="entry name" value="TypeII_GspH"/>
</dbReference>
<evidence type="ECO:0000256" key="4">
    <source>
        <dbReference type="ARBA" id="ARBA00022481"/>
    </source>
</evidence>
<name>A0A923HEP7_9BURK</name>
<dbReference type="InterPro" id="IPR045584">
    <property type="entry name" value="Pilin-like"/>
</dbReference>
<comment type="similarity">
    <text evidence="9">Belongs to the GSP H family.</text>
</comment>
<dbReference type="NCBIfam" id="TIGR01708">
    <property type="entry name" value="typeII_sec_gspH"/>
    <property type="match status" value="1"/>
</dbReference>
<dbReference type="GO" id="GO:0015628">
    <property type="term" value="P:protein secretion by the type II secretion system"/>
    <property type="evidence" value="ECO:0007669"/>
    <property type="project" value="InterPro"/>
</dbReference>
<keyword evidence="7 11" id="KW-1133">Transmembrane helix</keyword>
<evidence type="ECO:0000256" key="2">
    <source>
        <dbReference type="ARBA" id="ARBA00021549"/>
    </source>
</evidence>
<feature type="domain" description="General secretion pathway GspH" evidence="12">
    <location>
        <begin position="46"/>
        <end position="135"/>
    </location>
</feature>
<evidence type="ECO:0000256" key="7">
    <source>
        <dbReference type="ARBA" id="ARBA00022989"/>
    </source>
</evidence>
<evidence type="ECO:0000256" key="8">
    <source>
        <dbReference type="ARBA" id="ARBA00023136"/>
    </source>
</evidence>
<comment type="subcellular location">
    <subcellularLocation>
        <location evidence="1">Cell inner membrane</location>
        <topology evidence="1">Single-pass membrane protein</topology>
    </subcellularLocation>
</comment>
<evidence type="ECO:0000313" key="13">
    <source>
        <dbReference type="EMBL" id="MBC3861685.1"/>
    </source>
</evidence>
<dbReference type="PROSITE" id="PS00409">
    <property type="entry name" value="PROKAR_NTER_METHYL"/>
    <property type="match status" value="1"/>
</dbReference>
<evidence type="ECO:0000256" key="10">
    <source>
        <dbReference type="ARBA" id="ARBA00030775"/>
    </source>
</evidence>
<evidence type="ECO:0000256" key="9">
    <source>
        <dbReference type="ARBA" id="ARBA00025772"/>
    </source>
</evidence>
<evidence type="ECO:0000259" key="12">
    <source>
        <dbReference type="Pfam" id="PF12019"/>
    </source>
</evidence>
<evidence type="ECO:0000256" key="5">
    <source>
        <dbReference type="ARBA" id="ARBA00022519"/>
    </source>
</evidence>
<comment type="caution">
    <text evidence="13">The sequence shown here is derived from an EMBL/GenBank/DDBJ whole genome shotgun (WGS) entry which is preliminary data.</text>
</comment>
<dbReference type="GO" id="GO:0015627">
    <property type="term" value="C:type II protein secretion system complex"/>
    <property type="evidence" value="ECO:0007669"/>
    <property type="project" value="InterPro"/>
</dbReference>
<gene>
    <name evidence="13" type="primary">gspH</name>
    <name evidence="13" type="ORF">H8K32_06185</name>
</gene>
<keyword evidence="14" id="KW-1185">Reference proteome</keyword>
<dbReference type="SUPFAM" id="SSF54523">
    <property type="entry name" value="Pili subunits"/>
    <property type="match status" value="1"/>
</dbReference>
<keyword evidence="4" id="KW-0488">Methylation</keyword>
<proteinExistence type="inferred from homology"/>
<dbReference type="NCBIfam" id="TIGR02532">
    <property type="entry name" value="IV_pilin_GFxxxE"/>
    <property type="match status" value="1"/>
</dbReference>
<accession>A0A923HEP7</accession>
<feature type="transmembrane region" description="Helical" evidence="11">
    <location>
        <begin position="12"/>
        <end position="32"/>
    </location>
</feature>
<dbReference type="RefSeq" id="WP_186911608.1">
    <property type="nucleotide sequence ID" value="NZ_JACOFV010000004.1"/>
</dbReference>
<dbReference type="Pfam" id="PF07963">
    <property type="entry name" value="N_methyl"/>
    <property type="match status" value="1"/>
</dbReference>